<dbReference type="PANTHER" id="PTHR30627">
    <property type="entry name" value="PEPTIDOGLYCAN D,D-TRANSPEPTIDASE"/>
    <property type="match status" value="1"/>
</dbReference>
<proteinExistence type="inferred from homology"/>
<feature type="domain" description="Penicillin-binding protein transpeptidase" evidence="18">
    <location>
        <begin position="254"/>
        <end position="584"/>
    </location>
</feature>
<evidence type="ECO:0000259" key="19">
    <source>
        <dbReference type="Pfam" id="PF03717"/>
    </source>
</evidence>
<evidence type="ECO:0000259" key="18">
    <source>
        <dbReference type="Pfam" id="PF00905"/>
    </source>
</evidence>
<dbReference type="InterPro" id="IPR005311">
    <property type="entry name" value="PBP_dimer"/>
</dbReference>
<evidence type="ECO:0000256" key="6">
    <source>
        <dbReference type="ARBA" id="ARBA00022645"/>
    </source>
</evidence>
<sequence>MNTRYLKIFSILVVIALIFVARLAYLQLFTDRYALNAANTSIKIEYVIPQRGVIFDRNGKIMVGNQPAYEISFTQALMKPDFDTLGFCSLMKISKADFINKINVIKKEKYYSKLTPMTFLKDLSREDIARVQEIIFKYPAFNIVQRPQRQYEVSTSGNLLGYTSEVNEREIKKDSLYYLPGDFIGKTGVEKSYEKELRGIKGMKYIQKDIRLRNIGSYKNGALDKDVVTGKDITLTIDYDLQRTAEEMLVNKHGAVVAIDPNNGEVLVAATGPDIDPNLFTGPNKSKNLYALSKDTLYENKPTFDRSLQAGYPPGSTFKLLTALAAMQMGVMDEKTIFPCGGGFFYKGKRIKGHGGADPLIPSIQVSSNCFFTYAFIAIIKKYPGNPSKGVDEWKKIMSSFGVGEFLNNDFAVGAKGRIPSGDFYERRFKAIMKASGSQRTDFKNWDEMSTGAIYNGMGQGDVLVTPIQLANYVAAIANRGWYYTPHIVKAIDGKPNPDPRFKVKHKTLVDPKHFEPVLKGMEAVVLRGTARGLKSNDFTQLAKTGTAQVPQGKDNSIFVLIAPAEKPKIVVVAVMEHAGFGATWAGPACTVIAEKYITGDLKREHLYKKMITSSFMPEYKRQWIADLKRKGLYKDPKPDSIKQKRIKDSLDLIKQQKAKLQKKLEEEKAKNNNTAKKTVKQ</sequence>
<keyword evidence="14 16" id="KW-0046">Antibiotic resistance</keyword>
<dbReference type="PANTHER" id="PTHR30627:SF2">
    <property type="entry name" value="PEPTIDOGLYCAN D,D-TRANSPEPTIDASE MRDA"/>
    <property type="match status" value="1"/>
</dbReference>
<comment type="subcellular location">
    <subcellularLocation>
        <location evidence="2">Cell membrane</location>
    </subcellularLocation>
    <subcellularLocation>
        <location evidence="1">Membrane</location>
        <topology evidence="1">Single-pass membrane protein</topology>
    </subcellularLocation>
</comment>
<gene>
    <name evidence="20" type="ORF">BBH99_00740</name>
    <name evidence="21" type="ORF">SAMN05444407_101383</name>
</gene>
<evidence type="ECO:0000256" key="4">
    <source>
        <dbReference type="ARBA" id="ARBA00012865"/>
    </source>
</evidence>
<evidence type="ECO:0000256" key="17">
    <source>
        <dbReference type="SAM" id="Coils"/>
    </source>
</evidence>
<evidence type="ECO:0000313" key="23">
    <source>
        <dbReference type="Proteomes" id="UP000184069"/>
    </source>
</evidence>
<accession>A0A1M6VVW1</accession>
<evidence type="ECO:0000256" key="11">
    <source>
        <dbReference type="ARBA" id="ARBA00022984"/>
    </source>
</evidence>
<dbReference type="GO" id="GO:0005886">
    <property type="term" value="C:plasma membrane"/>
    <property type="evidence" value="ECO:0007669"/>
    <property type="project" value="UniProtKB-SubCell"/>
</dbReference>
<keyword evidence="15" id="KW-0961">Cell wall biogenesis/degradation</keyword>
<dbReference type="GO" id="GO:0046677">
    <property type="term" value="P:response to antibiotic"/>
    <property type="evidence" value="ECO:0007669"/>
    <property type="project" value="UniProtKB-UniRule"/>
</dbReference>
<dbReference type="EC" id="3.5.2.6" evidence="4 16"/>
<dbReference type="OrthoDB" id="9766847at2"/>
<dbReference type="GO" id="GO:0071555">
    <property type="term" value="P:cell wall organization"/>
    <property type="evidence" value="ECO:0007669"/>
    <property type="project" value="UniProtKB-KW"/>
</dbReference>
<evidence type="ECO:0000256" key="3">
    <source>
        <dbReference type="ARBA" id="ARBA00007898"/>
    </source>
</evidence>
<keyword evidence="5" id="KW-1003">Cell membrane</keyword>
<evidence type="ECO:0000256" key="5">
    <source>
        <dbReference type="ARBA" id="ARBA00022475"/>
    </source>
</evidence>
<evidence type="ECO:0000313" key="22">
    <source>
        <dbReference type="Proteomes" id="UP000093508"/>
    </source>
</evidence>
<dbReference type="InterPro" id="IPR012338">
    <property type="entry name" value="Beta-lactam/transpept-like"/>
</dbReference>
<evidence type="ECO:0000256" key="13">
    <source>
        <dbReference type="ARBA" id="ARBA00023136"/>
    </source>
</evidence>
<dbReference type="GO" id="GO:0008800">
    <property type="term" value="F:beta-lactamase activity"/>
    <property type="evidence" value="ECO:0007669"/>
    <property type="project" value="UniProtKB-UniRule"/>
</dbReference>
<keyword evidence="6" id="KW-0121">Carboxypeptidase</keyword>
<keyword evidence="17" id="KW-0175">Coiled coil</keyword>
<dbReference type="EMBL" id="MAYF01000112">
    <property type="protein sequence ID" value="OCA79108.1"/>
    <property type="molecule type" value="Genomic_DNA"/>
</dbReference>
<dbReference type="Pfam" id="PF00905">
    <property type="entry name" value="Transpeptidase"/>
    <property type="match status" value="1"/>
</dbReference>
<comment type="similarity">
    <text evidence="3 16">Belongs to the class-D beta-lactamase family.</text>
</comment>
<evidence type="ECO:0000256" key="9">
    <source>
        <dbReference type="ARBA" id="ARBA00022801"/>
    </source>
</evidence>
<feature type="domain" description="Penicillin-binding protein dimerisation" evidence="19">
    <location>
        <begin position="49"/>
        <end position="211"/>
    </location>
</feature>
<name>A0A1M6VVW1_9FLAO</name>
<keyword evidence="10" id="KW-0133">Cell shape</keyword>
<comment type="catalytic activity">
    <reaction evidence="16">
        <text>a beta-lactam + H2O = a substituted beta-amino acid</text>
        <dbReference type="Rhea" id="RHEA:20401"/>
        <dbReference type="ChEBI" id="CHEBI:15377"/>
        <dbReference type="ChEBI" id="CHEBI:35627"/>
        <dbReference type="ChEBI" id="CHEBI:140347"/>
        <dbReference type="EC" id="3.5.2.6"/>
    </reaction>
</comment>
<evidence type="ECO:0000313" key="20">
    <source>
        <dbReference type="EMBL" id="OCA79108.1"/>
    </source>
</evidence>
<evidence type="ECO:0000256" key="16">
    <source>
        <dbReference type="RuleBase" id="RU361140"/>
    </source>
</evidence>
<keyword evidence="12" id="KW-1133">Transmembrane helix</keyword>
<dbReference type="GO" id="GO:0017001">
    <property type="term" value="P:antibiotic catabolic process"/>
    <property type="evidence" value="ECO:0007669"/>
    <property type="project" value="InterPro"/>
</dbReference>
<dbReference type="Proteomes" id="UP000184069">
    <property type="component" value="Unassembled WGS sequence"/>
</dbReference>
<organism evidence="21 23">
    <name type="scientific">Chryseobacterium contaminans</name>
    <dbReference type="NCBI Taxonomy" id="1423959"/>
    <lineage>
        <taxon>Bacteria</taxon>
        <taxon>Pseudomonadati</taxon>
        <taxon>Bacteroidota</taxon>
        <taxon>Flavobacteriia</taxon>
        <taxon>Flavobacteriales</taxon>
        <taxon>Weeksellaceae</taxon>
        <taxon>Chryseobacterium group</taxon>
        <taxon>Chryseobacterium</taxon>
    </lineage>
</organism>
<dbReference type="GO" id="GO:0008658">
    <property type="term" value="F:penicillin binding"/>
    <property type="evidence" value="ECO:0007669"/>
    <property type="project" value="InterPro"/>
</dbReference>
<dbReference type="SUPFAM" id="SSF56601">
    <property type="entry name" value="beta-lactamase/transpeptidase-like"/>
    <property type="match status" value="1"/>
</dbReference>
<dbReference type="GO" id="GO:0009252">
    <property type="term" value="P:peptidoglycan biosynthetic process"/>
    <property type="evidence" value="ECO:0007669"/>
    <property type="project" value="UniProtKB-KW"/>
</dbReference>
<dbReference type="GO" id="GO:0071972">
    <property type="term" value="F:peptidoglycan L,D-transpeptidase activity"/>
    <property type="evidence" value="ECO:0007669"/>
    <property type="project" value="TreeGrafter"/>
</dbReference>
<evidence type="ECO:0000256" key="8">
    <source>
        <dbReference type="ARBA" id="ARBA00022729"/>
    </source>
</evidence>
<dbReference type="Gene3D" id="3.30.1390.30">
    <property type="entry name" value="Penicillin-binding protein 2a, domain 3"/>
    <property type="match status" value="1"/>
</dbReference>
<dbReference type="AlphaFoldDB" id="A0A1M6VVW1"/>
<dbReference type="PROSITE" id="PS00337">
    <property type="entry name" value="BETA_LACTAMASE_D"/>
    <property type="match status" value="1"/>
</dbReference>
<evidence type="ECO:0000256" key="7">
    <source>
        <dbReference type="ARBA" id="ARBA00022692"/>
    </source>
</evidence>
<dbReference type="Gene3D" id="3.40.710.10">
    <property type="entry name" value="DD-peptidase/beta-lactamase superfamily"/>
    <property type="match status" value="1"/>
</dbReference>
<keyword evidence="7" id="KW-0812">Transmembrane</keyword>
<dbReference type="STRING" id="1423959.SAMN05444407_101383"/>
<dbReference type="Pfam" id="PF03717">
    <property type="entry name" value="PBP_dimer"/>
    <property type="match status" value="1"/>
</dbReference>
<dbReference type="InterPro" id="IPR050515">
    <property type="entry name" value="Beta-lactam/transpept"/>
</dbReference>
<dbReference type="InterPro" id="IPR002137">
    <property type="entry name" value="Beta-lactam_class-D_AS"/>
</dbReference>
<keyword evidence="13" id="KW-0472">Membrane</keyword>
<dbReference type="InterPro" id="IPR001460">
    <property type="entry name" value="PCN-bd_Tpept"/>
</dbReference>
<evidence type="ECO:0000256" key="1">
    <source>
        <dbReference type="ARBA" id="ARBA00004167"/>
    </source>
</evidence>
<evidence type="ECO:0000256" key="10">
    <source>
        <dbReference type="ARBA" id="ARBA00022960"/>
    </source>
</evidence>
<dbReference type="SUPFAM" id="SSF56519">
    <property type="entry name" value="Penicillin binding protein dimerisation domain"/>
    <property type="match status" value="1"/>
</dbReference>
<evidence type="ECO:0000313" key="21">
    <source>
        <dbReference type="EMBL" id="SHK85571.1"/>
    </source>
</evidence>
<evidence type="ECO:0000256" key="15">
    <source>
        <dbReference type="ARBA" id="ARBA00023316"/>
    </source>
</evidence>
<keyword evidence="6" id="KW-0645">Protease</keyword>
<keyword evidence="9 16" id="KW-0378">Hydrolase</keyword>
<dbReference type="InterPro" id="IPR036138">
    <property type="entry name" value="PBP_dimer_sf"/>
</dbReference>
<keyword evidence="11" id="KW-0573">Peptidoglycan synthesis</keyword>
<reference evidence="20 22" key="1">
    <citation type="submission" date="2016-07" db="EMBL/GenBank/DDBJ databases">
        <authorList>
            <person name="Jeong J.-J."/>
            <person name="Kim D.W."/>
            <person name="Sang M.K."/>
            <person name="Choi I.-G."/>
            <person name="Kim K.D."/>
        </authorList>
    </citation>
    <scope>NUCLEOTIDE SEQUENCE [LARGE SCALE GENOMIC DNA]</scope>
    <source>
        <strain evidence="20 22">C-26</strain>
    </source>
</reference>
<protein>
    <recommendedName>
        <fullName evidence="4 16">Beta-lactamase</fullName>
        <ecNumber evidence="4 16">3.5.2.6</ecNumber>
    </recommendedName>
</protein>
<keyword evidence="8" id="KW-0732">Signal</keyword>
<evidence type="ECO:0000256" key="2">
    <source>
        <dbReference type="ARBA" id="ARBA00004236"/>
    </source>
</evidence>
<dbReference type="RefSeq" id="WP_066694306.1">
    <property type="nucleotide sequence ID" value="NZ_FRBM01000001.1"/>
</dbReference>
<reference evidence="21 23" key="2">
    <citation type="submission" date="2016-11" db="EMBL/GenBank/DDBJ databases">
        <authorList>
            <person name="Jaros S."/>
            <person name="Januszkiewicz K."/>
            <person name="Wedrychowicz H."/>
        </authorList>
    </citation>
    <scope>NUCLEOTIDE SEQUENCE [LARGE SCALE GENOMIC DNA]</scope>
    <source>
        <strain evidence="21 23">DSM 27621</strain>
    </source>
</reference>
<dbReference type="GO" id="GO:0008360">
    <property type="term" value="P:regulation of cell shape"/>
    <property type="evidence" value="ECO:0007669"/>
    <property type="project" value="UniProtKB-KW"/>
</dbReference>
<keyword evidence="22" id="KW-1185">Reference proteome</keyword>
<dbReference type="Gene3D" id="3.90.1310.10">
    <property type="entry name" value="Penicillin-binding protein 2a (Domain 2)"/>
    <property type="match status" value="1"/>
</dbReference>
<evidence type="ECO:0000256" key="14">
    <source>
        <dbReference type="ARBA" id="ARBA00023251"/>
    </source>
</evidence>
<dbReference type="Proteomes" id="UP000093508">
    <property type="component" value="Unassembled WGS sequence"/>
</dbReference>
<feature type="coiled-coil region" evidence="17">
    <location>
        <begin position="644"/>
        <end position="678"/>
    </location>
</feature>
<evidence type="ECO:0000256" key="12">
    <source>
        <dbReference type="ARBA" id="ARBA00022989"/>
    </source>
</evidence>
<dbReference type="EMBL" id="FRBM01000001">
    <property type="protein sequence ID" value="SHK85571.1"/>
    <property type="molecule type" value="Genomic_DNA"/>
</dbReference>